<dbReference type="RefSeq" id="WP_069326187.1">
    <property type="nucleotide sequence ID" value="NZ_MDER01000027.1"/>
</dbReference>
<name>A0A1E3L815_9BACL</name>
<reference evidence="1 2" key="1">
    <citation type="submission" date="2016-08" db="EMBL/GenBank/DDBJ databases">
        <title>Genome sequencing of Paenibacillus sp. TI45-13ar, isolated from Korean traditional nuruk.</title>
        <authorList>
            <person name="Kim S.-J."/>
        </authorList>
    </citation>
    <scope>NUCLEOTIDE SEQUENCE [LARGE SCALE GENOMIC DNA]</scope>
    <source>
        <strain evidence="1 2">TI45-13ar</strain>
    </source>
</reference>
<comment type="caution">
    <text evidence="1">The sequence shown here is derived from an EMBL/GenBank/DDBJ whole genome shotgun (WGS) entry which is preliminary data.</text>
</comment>
<accession>A0A1E3L815</accession>
<dbReference type="AlphaFoldDB" id="A0A1E3L815"/>
<dbReference type="EMBL" id="MDER01000027">
    <property type="protein sequence ID" value="ODP29957.1"/>
    <property type="molecule type" value="Genomic_DNA"/>
</dbReference>
<proteinExistence type="predicted"/>
<gene>
    <name evidence="1" type="ORF">PTI45_00732</name>
</gene>
<evidence type="ECO:0000313" key="2">
    <source>
        <dbReference type="Proteomes" id="UP000094578"/>
    </source>
</evidence>
<dbReference type="Proteomes" id="UP000094578">
    <property type="component" value="Unassembled WGS sequence"/>
</dbReference>
<evidence type="ECO:0000313" key="1">
    <source>
        <dbReference type="EMBL" id="ODP29957.1"/>
    </source>
</evidence>
<organism evidence="1 2">
    <name type="scientific">Paenibacillus nuruki</name>
    <dbReference type="NCBI Taxonomy" id="1886670"/>
    <lineage>
        <taxon>Bacteria</taxon>
        <taxon>Bacillati</taxon>
        <taxon>Bacillota</taxon>
        <taxon>Bacilli</taxon>
        <taxon>Bacillales</taxon>
        <taxon>Paenibacillaceae</taxon>
        <taxon>Paenibacillus</taxon>
    </lineage>
</organism>
<dbReference type="STRING" id="1886670.PTI45_00732"/>
<sequence length="98" mass="11422">MNITIRNAQLEQVPEPERGYIGKVELVVEGHAEPYEVTLFTKRGKEWDYSLHFLNEPGKEEEILALETLISEDDDMFDRIIDAVWDFYEANEEQSASE</sequence>
<protein>
    <submittedName>
        <fullName evidence="1">Uncharacterized protein</fullName>
    </submittedName>
</protein>
<keyword evidence="2" id="KW-1185">Reference proteome</keyword>